<feature type="transmembrane region" description="Helical" evidence="8">
    <location>
        <begin position="262"/>
        <end position="280"/>
    </location>
</feature>
<feature type="transmembrane region" description="Helical" evidence="8">
    <location>
        <begin position="25"/>
        <end position="44"/>
    </location>
</feature>
<feature type="transmembrane region" description="Helical" evidence="8">
    <location>
        <begin position="51"/>
        <end position="72"/>
    </location>
</feature>
<evidence type="ECO:0000256" key="8">
    <source>
        <dbReference type="SAM" id="Phobius"/>
    </source>
</evidence>
<organism evidence="10 11">
    <name type="scientific">Lacticaseibacillus thailandensis DSM 22698 = JCM 13996</name>
    <dbReference type="NCBI Taxonomy" id="1423810"/>
    <lineage>
        <taxon>Bacteria</taxon>
        <taxon>Bacillati</taxon>
        <taxon>Bacillota</taxon>
        <taxon>Bacilli</taxon>
        <taxon>Lactobacillales</taxon>
        <taxon>Lactobacillaceae</taxon>
        <taxon>Lacticaseibacillus</taxon>
    </lineage>
</organism>
<sequence>MNTRTAPSRPGIKAFTLDVLNGSSLGVVLALIPAALTSQILGLFPGNHIASAITMMVTVVQSLLGVFAAMAVGHMLRLGTLDAACIALATFVASGALTTTKTGFALNGTGSILNIMLTTFISAGVVVLIHQHLGQLKMVVEPTLILIVGGGIGLMTLPAMTAVQTFVGQLVANATHLTPILMGIVLGIIFGILIVSPLSSVGIATAISLTGTGSGAANAGIVVTSFVLAWFGATVNPLGGTLAHFLGSPKIQMANMLRRPRLFIPVIMGSGLCGGAASWLGMSGTPFSAGFGFSGLIGPLTALQQSHGQLVGLRVLLAFVIIPVIVSVVLKWGFIDGWHLIATDDVRLPND</sequence>
<feature type="transmembrane region" description="Helical" evidence="8">
    <location>
        <begin position="180"/>
        <end position="207"/>
    </location>
</feature>
<dbReference type="PATRIC" id="fig|1423810.4.peg.668"/>
<gene>
    <name evidence="10" type="ORF">FD19_GL000651</name>
</gene>
<keyword evidence="11" id="KW-1185">Reference proteome</keyword>
<dbReference type="AlphaFoldDB" id="A0A0R2CAE5"/>
<evidence type="ECO:0000256" key="2">
    <source>
        <dbReference type="ARBA" id="ARBA00022448"/>
    </source>
</evidence>
<feature type="transmembrane region" description="Helical" evidence="8">
    <location>
        <begin position="219"/>
        <end position="242"/>
    </location>
</feature>
<proteinExistence type="predicted"/>
<protein>
    <recommendedName>
        <fullName evidence="9">Phosphotransferase system EIIC domain-containing protein</fullName>
    </recommendedName>
</protein>
<feature type="transmembrane region" description="Helical" evidence="8">
    <location>
        <begin position="145"/>
        <end position="168"/>
    </location>
</feature>
<keyword evidence="2" id="KW-0813">Transport</keyword>
<evidence type="ECO:0000256" key="4">
    <source>
        <dbReference type="ARBA" id="ARBA00022597"/>
    </source>
</evidence>
<evidence type="ECO:0000256" key="3">
    <source>
        <dbReference type="ARBA" id="ARBA00022475"/>
    </source>
</evidence>
<reference evidence="10 11" key="1">
    <citation type="journal article" date="2015" name="Genome Announc.">
        <title>Expanding the biotechnology potential of lactobacilli through comparative genomics of 213 strains and associated genera.</title>
        <authorList>
            <person name="Sun Z."/>
            <person name="Harris H.M."/>
            <person name="McCann A."/>
            <person name="Guo C."/>
            <person name="Argimon S."/>
            <person name="Zhang W."/>
            <person name="Yang X."/>
            <person name="Jeffery I.B."/>
            <person name="Cooney J.C."/>
            <person name="Kagawa T.F."/>
            <person name="Liu W."/>
            <person name="Song Y."/>
            <person name="Salvetti E."/>
            <person name="Wrobel A."/>
            <person name="Rasinkangas P."/>
            <person name="Parkhill J."/>
            <person name="Rea M.C."/>
            <person name="O'Sullivan O."/>
            <person name="Ritari J."/>
            <person name="Douillard F.P."/>
            <person name="Paul Ross R."/>
            <person name="Yang R."/>
            <person name="Briner A.E."/>
            <person name="Felis G.E."/>
            <person name="de Vos W.M."/>
            <person name="Barrangou R."/>
            <person name="Klaenhammer T.R."/>
            <person name="Caufield P.W."/>
            <person name="Cui Y."/>
            <person name="Zhang H."/>
            <person name="O'Toole P.W."/>
        </authorList>
    </citation>
    <scope>NUCLEOTIDE SEQUENCE [LARGE SCALE GENOMIC DNA]</scope>
    <source>
        <strain evidence="10 11">DSM 22698</strain>
    </source>
</reference>
<dbReference type="GO" id="GO:0008982">
    <property type="term" value="F:protein-N(PI)-phosphohistidine-sugar phosphotransferase activity"/>
    <property type="evidence" value="ECO:0007669"/>
    <property type="project" value="InterPro"/>
</dbReference>
<keyword evidence="3" id="KW-1003">Cell membrane</keyword>
<keyword evidence="4" id="KW-0762">Sugar transport</keyword>
<keyword evidence="5 8" id="KW-0812">Transmembrane</keyword>
<feature type="transmembrane region" description="Helical" evidence="8">
    <location>
        <begin position="78"/>
        <end position="100"/>
    </location>
</feature>
<name>A0A0R2CAE5_9LACO</name>
<dbReference type="Pfam" id="PF13303">
    <property type="entry name" value="PTS_EIIC_2"/>
    <property type="match status" value="1"/>
</dbReference>
<dbReference type="STRING" id="1423810.FD19_GL000651"/>
<evidence type="ECO:0000256" key="1">
    <source>
        <dbReference type="ARBA" id="ARBA00004651"/>
    </source>
</evidence>
<feature type="transmembrane region" description="Helical" evidence="8">
    <location>
        <begin position="315"/>
        <end position="335"/>
    </location>
</feature>
<dbReference type="GO" id="GO:0005886">
    <property type="term" value="C:plasma membrane"/>
    <property type="evidence" value="ECO:0007669"/>
    <property type="project" value="UniProtKB-SubCell"/>
</dbReference>
<feature type="domain" description="Phosphotransferase system EIIC" evidence="9">
    <location>
        <begin position="18"/>
        <end position="346"/>
    </location>
</feature>
<keyword evidence="7 8" id="KW-0472">Membrane</keyword>
<accession>A0A0R2CAE5</accession>
<dbReference type="Proteomes" id="UP000051789">
    <property type="component" value="Unassembled WGS sequence"/>
</dbReference>
<feature type="transmembrane region" description="Helical" evidence="8">
    <location>
        <begin position="112"/>
        <end position="133"/>
    </location>
</feature>
<dbReference type="InterPro" id="IPR003352">
    <property type="entry name" value="PTS_EIIC"/>
</dbReference>
<dbReference type="RefSeq" id="WP_056969102.1">
    <property type="nucleotide sequence ID" value="NZ_AYZK01000001.1"/>
</dbReference>
<evidence type="ECO:0000259" key="9">
    <source>
        <dbReference type="Pfam" id="PF13303"/>
    </source>
</evidence>
<evidence type="ECO:0000256" key="5">
    <source>
        <dbReference type="ARBA" id="ARBA00022692"/>
    </source>
</evidence>
<evidence type="ECO:0000256" key="7">
    <source>
        <dbReference type="ARBA" id="ARBA00023136"/>
    </source>
</evidence>
<keyword evidence="6 8" id="KW-1133">Transmembrane helix</keyword>
<evidence type="ECO:0000256" key="6">
    <source>
        <dbReference type="ARBA" id="ARBA00022989"/>
    </source>
</evidence>
<comment type="subcellular location">
    <subcellularLocation>
        <location evidence="1">Cell membrane</location>
        <topology evidence="1">Multi-pass membrane protein</topology>
    </subcellularLocation>
</comment>
<comment type="caution">
    <text evidence="10">The sequence shown here is derived from an EMBL/GenBank/DDBJ whole genome shotgun (WGS) entry which is preliminary data.</text>
</comment>
<dbReference type="GO" id="GO:0009401">
    <property type="term" value="P:phosphoenolpyruvate-dependent sugar phosphotransferase system"/>
    <property type="evidence" value="ECO:0007669"/>
    <property type="project" value="InterPro"/>
</dbReference>
<evidence type="ECO:0000313" key="10">
    <source>
        <dbReference type="EMBL" id="KRM88357.1"/>
    </source>
</evidence>
<evidence type="ECO:0000313" key="11">
    <source>
        <dbReference type="Proteomes" id="UP000051789"/>
    </source>
</evidence>
<dbReference type="EMBL" id="AYZK01000001">
    <property type="protein sequence ID" value="KRM88357.1"/>
    <property type="molecule type" value="Genomic_DNA"/>
</dbReference>